<sequence length="154" mass="17837">MYQKIPTWDELPDLDLYLDQVLLMVNQLTYSDQTKSDKGLTSSMVNNYVKHGHIAKPIKKKYQKQQVARLIAITFLKTVFSIQEISQTLNVLHKIYPSNQLYDDFVACMNDQEEGQVHELVETACQSVKLYFKARRLTYILEGEQSDVSDAKTQ</sequence>
<dbReference type="PANTHER" id="PTHR40056">
    <property type="entry name" value="HYPOTHETICAL CYTOSOLIC PROTEIN"/>
    <property type="match status" value="1"/>
</dbReference>
<dbReference type="EMBL" id="JAFBEI010000069">
    <property type="protein sequence ID" value="MBM7637111.1"/>
    <property type="molecule type" value="Genomic_DNA"/>
</dbReference>
<dbReference type="PANTHER" id="PTHR40056:SF1">
    <property type="entry name" value="DUF1836 DOMAIN-CONTAINING PROTEIN"/>
    <property type="match status" value="1"/>
</dbReference>
<protein>
    <recommendedName>
        <fullName evidence="3">DUF1836 domain-containing protein</fullName>
    </recommendedName>
</protein>
<evidence type="ECO:0008006" key="3">
    <source>
        <dbReference type="Google" id="ProtNLM"/>
    </source>
</evidence>
<name>A0ABS2PPT8_9STRE</name>
<gene>
    <name evidence="1" type="ORF">JOC31_001955</name>
</gene>
<proteinExistence type="predicted"/>
<evidence type="ECO:0000313" key="2">
    <source>
        <dbReference type="Proteomes" id="UP000809081"/>
    </source>
</evidence>
<accession>A0ABS2PPT8</accession>
<dbReference type="InterPro" id="IPR014975">
    <property type="entry name" value="DUF1836"/>
</dbReference>
<organism evidence="1 2">
    <name type="scientific">Streptococcus saliviloxodontae</name>
    <dbReference type="NCBI Taxonomy" id="1349416"/>
    <lineage>
        <taxon>Bacteria</taxon>
        <taxon>Bacillati</taxon>
        <taxon>Bacillota</taxon>
        <taxon>Bacilli</taxon>
        <taxon>Lactobacillales</taxon>
        <taxon>Streptococcaceae</taxon>
        <taxon>Streptococcus</taxon>
    </lineage>
</organism>
<dbReference type="Pfam" id="PF08876">
    <property type="entry name" value="DUF1836"/>
    <property type="match status" value="1"/>
</dbReference>
<keyword evidence="2" id="KW-1185">Reference proteome</keyword>
<evidence type="ECO:0000313" key="1">
    <source>
        <dbReference type="EMBL" id="MBM7637111.1"/>
    </source>
</evidence>
<dbReference type="RefSeq" id="WP_205017954.1">
    <property type="nucleotide sequence ID" value="NZ_JAFBEI010000069.1"/>
</dbReference>
<dbReference type="Proteomes" id="UP000809081">
    <property type="component" value="Unassembled WGS sequence"/>
</dbReference>
<comment type="caution">
    <text evidence="1">The sequence shown here is derived from an EMBL/GenBank/DDBJ whole genome shotgun (WGS) entry which is preliminary data.</text>
</comment>
<reference evidence="1 2" key="1">
    <citation type="submission" date="2021-01" db="EMBL/GenBank/DDBJ databases">
        <title>Genomic Encyclopedia of Type Strains, Phase IV (KMG-IV): sequencing the most valuable type-strain genomes for metagenomic binning, comparative biology and taxonomic classification.</title>
        <authorList>
            <person name="Goeker M."/>
        </authorList>
    </citation>
    <scope>NUCLEOTIDE SEQUENCE [LARGE SCALE GENOMIC DNA]</scope>
    <source>
        <strain evidence="1 2">DSM 27513</strain>
    </source>
</reference>